<dbReference type="PRINTS" id="PR01006">
    <property type="entry name" value="FLGHOOKFLIE"/>
</dbReference>
<sequence length="128" mass="13791">MLSCAYSDMKSGDRMDVSKIDAMLAQLRAGAAVASGKPVSGATTPGVRETNEGGRVDFSTVFKHSLDQVNNSQQNAAKLMQDFEIGAPGANLTEAMISMQKANISLQYTLQVRNKLVMAYQDIMNMPV</sequence>
<keyword evidence="7" id="KW-1185">Reference proteome</keyword>
<dbReference type="EMBL" id="FNKY01000001">
    <property type="protein sequence ID" value="SDQ69472.1"/>
    <property type="molecule type" value="Genomic_DNA"/>
</dbReference>
<comment type="similarity">
    <text evidence="2 4">Belongs to the FliE family.</text>
</comment>
<dbReference type="PANTHER" id="PTHR34653:SF1">
    <property type="entry name" value="FLAGELLAR HOOK-BASAL BODY COMPLEX PROTEIN FLIE"/>
    <property type="match status" value="1"/>
</dbReference>
<keyword evidence="6" id="KW-0282">Flagellum</keyword>
<dbReference type="Pfam" id="PF02049">
    <property type="entry name" value="FliE"/>
    <property type="match status" value="1"/>
</dbReference>
<dbReference type="Proteomes" id="UP000183471">
    <property type="component" value="Unassembled WGS sequence"/>
</dbReference>
<dbReference type="HAMAP" id="MF_00724">
    <property type="entry name" value="FliE"/>
    <property type="match status" value="1"/>
</dbReference>
<evidence type="ECO:0000256" key="1">
    <source>
        <dbReference type="ARBA" id="ARBA00004117"/>
    </source>
</evidence>
<dbReference type="InterPro" id="IPR001624">
    <property type="entry name" value="FliE"/>
</dbReference>
<protein>
    <recommendedName>
        <fullName evidence="4 5">Flagellar hook-basal body complex protein FliE</fullName>
    </recommendedName>
</protein>
<name>A0ABY0TEV8_9PROT</name>
<proteinExistence type="inferred from homology"/>
<comment type="subcellular location">
    <subcellularLocation>
        <location evidence="1 4">Bacterial flagellum basal body</location>
    </subcellularLocation>
</comment>
<evidence type="ECO:0000313" key="6">
    <source>
        <dbReference type="EMBL" id="SDQ69472.1"/>
    </source>
</evidence>
<evidence type="ECO:0000256" key="4">
    <source>
        <dbReference type="HAMAP-Rule" id="MF_00724"/>
    </source>
</evidence>
<evidence type="ECO:0000256" key="3">
    <source>
        <dbReference type="ARBA" id="ARBA00023143"/>
    </source>
</evidence>
<organism evidence="6 7">
    <name type="scientific">Nitrosospira multiformis</name>
    <dbReference type="NCBI Taxonomy" id="1231"/>
    <lineage>
        <taxon>Bacteria</taxon>
        <taxon>Pseudomonadati</taxon>
        <taxon>Pseudomonadota</taxon>
        <taxon>Betaproteobacteria</taxon>
        <taxon>Nitrosomonadales</taxon>
        <taxon>Nitrosomonadaceae</taxon>
        <taxon>Nitrosospira</taxon>
    </lineage>
</organism>
<gene>
    <name evidence="4" type="primary">fliE</name>
    <name evidence="6" type="ORF">SAMN05216402_1893</name>
</gene>
<evidence type="ECO:0000313" key="7">
    <source>
        <dbReference type="Proteomes" id="UP000183471"/>
    </source>
</evidence>
<keyword evidence="3 4" id="KW-0975">Bacterial flagellum</keyword>
<keyword evidence="6" id="KW-0966">Cell projection</keyword>
<keyword evidence="6" id="KW-0969">Cilium</keyword>
<dbReference type="NCBIfam" id="TIGR00205">
    <property type="entry name" value="fliE"/>
    <property type="match status" value="1"/>
</dbReference>
<comment type="caution">
    <text evidence="6">The sequence shown here is derived from an EMBL/GenBank/DDBJ whole genome shotgun (WGS) entry which is preliminary data.</text>
</comment>
<accession>A0ABY0TEV8</accession>
<reference evidence="6 7" key="1">
    <citation type="submission" date="2016-10" db="EMBL/GenBank/DDBJ databases">
        <authorList>
            <person name="Varghese N."/>
            <person name="Submissions S."/>
        </authorList>
    </citation>
    <scope>NUCLEOTIDE SEQUENCE [LARGE SCALE GENOMIC DNA]</scope>
    <source>
        <strain evidence="6 7">Nl1</strain>
    </source>
</reference>
<dbReference type="PANTHER" id="PTHR34653">
    <property type="match status" value="1"/>
</dbReference>
<evidence type="ECO:0000256" key="2">
    <source>
        <dbReference type="ARBA" id="ARBA00009272"/>
    </source>
</evidence>
<evidence type="ECO:0000256" key="5">
    <source>
        <dbReference type="NCBIfam" id="TIGR00205"/>
    </source>
</evidence>